<name>A0AAW0DG55_9AGAR</name>
<evidence type="ECO:0000313" key="3">
    <source>
        <dbReference type="Proteomes" id="UP001362999"/>
    </source>
</evidence>
<proteinExistence type="predicted"/>
<comment type="caution">
    <text evidence="2">The sequence shown here is derived from an EMBL/GenBank/DDBJ whole genome shotgun (WGS) entry which is preliminary data.</text>
</comment>
<feature type="region of interest" description="Disordered" evidence="1">
    <location>
        <begin position="34"/>
        <end position="89"/>
    </location>
</feature>
<evidence type="ECO:0000256" key="1">
    <source>
        <dbReference type="SAM" id="MobiDB-lite"/>
    </source>
</evidence>
<dbReference type="Proteomes" id="UP001362999">
    <property type="component" value="Unassembled WGS sequence"/>
</dbReference>
<feature type="compositionally biased region" description="Polar residues" evidence="1">
    <location>
        <begin position="174"/>
        <end position="200"/>
    </location>
</feature>
<gene>
    <name evidence="2" type="ORF">R3P38DRAFT_3256049</name>
</gene>
<reference evidence="2 3" key="1">
    <citation type="journal article" date="2024" name="J Genomics">
        <title>Draft genome sequencing and assembly of Favolaschia claudopus CIRM-BRFM 2984 isolated from oak limbs.</title>
        <authorList>
            <person name="Navarro D."/>
            <person name="Drula E."/>
            <person name="Chaduli D."/>
            <person name="Cazenave R."/>
            <person name="Ahrendt S."/>
            <person name="Wang J."/>
            <person name="Lipzen A."/>
            <person name="Daum C."/>
            <person name="Barry K."/>
            <person name="Grigoriev I.V."/>
            <person name="Favel A."/>
            <person name="Rosso M.N."/>
            <person name="Martin F."/>
        </authorList>
    </citation>
    <scope>NUCLEOTIDE SEQUENCE [LARGE SCALE GENOMIC DNA]</scope>
    <source>
        <strain evidence="2 3">CIRM-BRFM 2984</strain>
    </source>
</reference>
<organism evidence="2 3">
    <name type="scientific">Favolaschia claudopus</name>
    <dbReference type="NCBI Taxonomy" id="2862362"/>
    <lineage>
        <taxon>Eukaryota</taxon>
        <taxon>Fungi</taxon>
        <taxon>Dikarya</taxon>
        <taxon>Basidiomycota</taxon>
        <taxon>Agaricomycotina</taxon>
        <taxon>Agaricomycetes</taxon>
        <taxon>Agaricomycetidae</taxon>
        <taxon>Agaricales</taxon>
        <taxon>Marasmiineae</taxon>
        <taxon>Mycenaceae</taxon>
        <taxon>Favolaschia</taxon>
    </lineage>
</organism>
<feature type="region of interest" description="Disordered" evidence="1">
    <location>
        <begin position="241"/>
        <end position="268"/>
    </location>
</feature>
<feature type="compositionally biased region" description="Acidic residues" evidence="1">
    <location>
        <begin position="128"/>
        <end position="166"/>
    </location>
</feature>
<accession>A0AAW0DG55</accession>
<feature type="compositionally biased region" description="Low complexity" evidence="1">
    <location>
        <begin position="70"/>
        <end position="87"/>
    </location>
</feature>
<feature type="compositionally biased region" description="Basic and acidic residues" evidence="1">
    <location>
        <begin position="38"/>
        <end position="50"/>
    </location>
</feature>
<dbReference type="EMBL" id="JAWWNJ010000008">
    <property type="protein sequence ID" value="KAK7050302.1"/>
    <property type="molecule type" value="Genomic_DNA"/>
</dbReference>
<protein>
    <submittedName>
        <fullName evidence="2">Uncharacterized protein</fullName>
    </submittedName>
</protein>
<evidence type="ECO:0000313" key="2">
    <source>
        <dbReference type="EMBL" id="KAK7050302.1"/>
    </source>
</evidence>
<dbReference type="AlphaFoldDB" id="A0AAW0DG55"/>
<feature type="region of interest" description="Disordered" evidence="1">
    <location>
        <begin position="128"/>
        <end position="200"/>
    </location>
</feature>
<keyword evidence="3" id="KW-1185">Reference proteome</keyword>
<sequence length="293" mass="31149">MSNATLSMSCNTAAGQHTALPALALVAHASSLVGGHDASTHDKEYEHATEENMPVDLVVKGDDSEDGGADTNSDSDSHSTTDLSSPTAAIPRTVRVKRWLQQCPSPIAFTDAVAGDESFVEVAELLAIDDEDEDEHSSDDEDEDEDESDKEEFDEDEDEDESEGEDGVYKDSETGSVRRTKSNQNILPTRSIENTPSTHLIPSPAKFILHMYKHRLPLRLVILISPSSSCSSSASSPAAAAAASTMTENESHHNTVKRLKGGAGREAQGEDLASLGGLAGFLSTRNGAPALRS</sequence>